<keyword evidence="2" id="KW-1185">Reference proteome</keyword>
<dbReference type="STRING" id="29364.SAMN04487772_13719"/>
<dbReference type="RefSeq" id="WP_092478990.1">
    <property type="nucleotide sequence ID" value="NZ_FOHN01000037.1"/>
</dbReference>
<gene>
    <name evidence="1" type="ORF">SAMN04487772_13719</name>
</gene>
<proteinExistence type="predicted"/>
<organism evidence="1 2">
    <name type="scientific">[Clostridium] polysaccharolyticum</name>
    <dbReference type="NCBI Taxonomy" id="29364"/>
    <lineage>
        <taxon>Bacteria</taxon>
        <taxon>Bacillati</taxon>
        <taxon>Bacillota</taxon>
        <taxon>Clostridia</taxon>
        <taxon>Lachnospirales</taxon>
        <taxon>Lachnospiraceae</taxon>
    </lineage>
</organism>
<name>A0A1I0FT45_9FIRM</name>
<evidence type="ECO:0000313" key="2">
    <source>
        <dbReference type="Proteomes" id="UP000199800"/>
    </source>
</evidence>
<dbReference type="EMBL" id="FOHN01000037">
    <property type="protein sequence ID" value="SET61401.1"/>
    <property type="molecule type" value="Genomic_DNA"/>
</dbReference>
<dbReference type="Proteomes" id="UP000199800">
    <property type="component" value="Unassembled WGS sequence"/>
</dbReference>
<protein>
    <submittedName>
        <fullName evidence="1">Thymidylate synthase complementing protein</fullName>
    </submittedName>
</protein>
<evidence type="ECO:0000313" key="1">
    <source>
        <dbReference type="EMBL" id="SET61401.1"/>
    </source>
</evidence>
<accession>A0A1I0FT45</accession>
<reference evidence="1 2" key="1">
    <citation type="submission" date="2016-10" db="EMBL/GenBank/DDBJ databases">
        <authorList>
            <person name="de Groot N.N."/>
        </authorList>
    </citation>
    <scope>NUCLEOTIDE SEQUENCE [LARGE SCALE GENOMIC DNA]</scope>
    <source>
        <strain evidence="1 2">DSM 1801</strain>
    </source>
</reference>
<dbReference type="AlphaFoldDB" id="A0A1I0FT45"/>
<sequence length="240" mass="28016">MNVYLNEITGIDDAFVSMFMSKRSWTRKLECEIRNVCKRVLADNGALKKDCNKQDLEKFTGWMDSLLKWGWKHITMLRFIDFSITVEGLHRAGQDDWDAHACRFNNRIIRSSTRLADFGNEISEWYEDKILPTDIALENLGLNIPKEVFINGETYVKAINGYVRKDFANDADVKRGLYMLSIPSNFIFKVNLTEWAHVYKERNAQGAANPEVKLCCENIADQLEDFHKQFNRDLFRKIEN</sequence>
<dbReference type="OrthoDB" id="9821012at2"/>